<keyword evidence="3" id="KW-0611">Plant defense</keyword>
<evidence type="ECO:0000256" key="1">
    <source>
        <dbReference type="ARBA" id="ARBA00022614"/>
    </source>
</evidence>
<evidence type="ECO:0000256" key="2">
    <source>
        <dbReference type="ARBA" id="ARBA00022737"/>
    </source>
</evidence>
<dbReference type="Pfam" id="PF01582">
    <property type="entry name" value="TIR"/>
    <property type="match status" value="1"/>
</dbReference>
<dbReference type="Pfam" id="PF14244">
    <property type="entry name" value="Retrotran_gag_3"/>
    <property type="match status" value="1"/>
</dbReference>
<dbReference type="GO" id="GO:0007165">
    <property type="term" value="P:signal transduction"/>
    <property type="evidence" value="ECO:0007669"/>
    <property type="project" value="InterPro"/>
</dbReference>
<dbReference type="InterPro" id="IPR002182">
    <property type="entry name" value="NB-ARC"/>
</dbReference>
<dbReference type="InterPro" id="IPR044974">
    <property type="entry name" value="Disease_R_plants"/>
</dbReference>
<organism evidence="7 8">
    <name type="scientific">Prunus dulcis</name>
    <name type="common">Almond</name>
    <name type="synonym">Amygdalus dulcis</name>
    <dbReference type="NCBI Taxonomy" id="3755"/>
    <lineage>
        <taxon>Eukaryota</taxon>
        <taxon>Viridiplantae</taxon>
        <taxon>Streptophyta</taxon>
        <taxon>Embryophyta</taxon>
        <taxon>Tracheophyta</taxon>
        <taxon>Spermatophyta</taxon>
        <taxon>Magnoliopsida</taxon>
        <taxon>eudicotyledons</taxon>
        <taxon>Gunneridae</taxon>
        <taxon>Pentapetalae</taxon>
        <taxon>rosids</taxon>
        <taxon>fabids</taxon>
        <taxon>Rosales</taxon>
        <taxon>Rosaceae</taxon>
        <taxon>Amygdaloideae</taxon>
        <taxon>Amygdaleae</taxon>
        <taxon>Prunus</taxon>
    </lineage>
</organism>
<keyword evidence="8" id="KW-1185">Reference proteome</keyword>
<reference evidence="7 8" key="1">
    <citation type="journal article" date="2022" name="G3 (Bethesda)">
        <title>Whole-genome sequence and methylome profiling of the almond [Prunus dulcis (Mill.) D.A. Webb] cultivar 'Nonpareil'.</title>
        <authorList>
            <person name="D'Amico-Willman K.M."/>
            <person name="Ouma W.Z."/>
            <person name="Meulia T."/>
            <person name="Sideli G.M."/>
            <person name="Gradziel T.M."/>
            <person name="Fresnedo-Ramirez J."/>
        </authorList>
    </citation>
    <scope>NUCLEOTIDE SEQUENCE [LARGE SCALE GENOMIC DNA]</scope>
    <source>
        <strain evidence="7">Clone GOH B32 T37-40</strain>
    </source>
</reference>
<dbReference type="Pfam" id="PF13855">
    <property type="entry name" value="LRR_8"/>
    <property type="match status" value="1"/>
</dbReference>
<dbReference type="Gene3D" id="1.10.8.430">
    <property type="entry name" value="Helical domain of apoptotic protease-activating factors"/>
    <property type="match status" value="1"/>
</dbReference>
<dbReference type="PANTHER" id="PTHR11017">
    <property type="entry name" value="LEUCINE-RICH REPEAT-CONTAINING PROTEIN"/>
    <property type="match status" value="1"/>
</dbReference>
<dbReference type="InterPro" id="IPR036390">
    <property type="entry name" value="WH_DNA-bd_sf"/>
</dbReference>
<sequence length="1293" mass="146391">MSSSSSTSRGSDAASSLPIKLDGTNYPHWLAQIVPILQSRNLMGYVDGTKPCPDYYVTDHQGKITFTVDPAYDRWIREDRMVQSWINASLAPSVLSVVAIATSSRTAWLSLEERYASQSRNLDSGTTSPPPPPGSGGSSPNDNDKGIGNLYGGNNGATSPSGPSHPSSYDVFLSFRGEDTRRTFTDHLYTAFVRAGLRTFRDDDELRRGENIKPELLRAIKESKCSVIVFSREYASSLWCLDELVMILDRKRTPDSNHVVLPVFYDVLPSQVRKQKGSFATAFARHEHETHESMDDIKRWRAALTEVADLAGMVLQNEADGHEAKFIQKIVKVIEDKLSRRPLNVAQHLIGMDYLVEEINSNLWLQDESNDVGIHAIYGMRGTGKTTVAKSVYNSNFRRFEASSFLENIKGSSEQSNGLVQVQKQLLSDILDGREVKISGVSEGITKVEDAISSKRILLVLDDVDHMDQLLDVVLGMKDRCYPGSRIIITTSNVGLLRADRYRVIKVHGIRTFTDGESLELFSWHAFGKDRPTESFMEISKKFVDHCGGLPLALKTLGSSLSGQSMDLWKSQLQKLEAFPNDEIMNKLRISYDSLQDDHDRNLFLHVACFFVGMDNDVIVKILDGCGFQTIIAIQNLLDRCLIRIDRCNKLQMNHMIRDMGRGIVRLESRQPGQRSRLWNPKDSYEVLTEQSGTKNVEGLILDMRMHPGYSVLLRSDYKPPLETNAFARMKRLMLLQLSHVQLQGNYQEFPKGLRWLSWHQSQLEFLPNDFPLKSLIVLEMCYSSLRRVWNQRTEYLPTMKIINLSHSHDLTETPDFSFVPNLEVLIMKDCLSLVDVHESIGNLEKLSEVNMEDCKNVRKLPDISGLELLEKLIISGCSNLNDFPVDMRNMKSLKVFRADGVPFHQLIPLGQQSIPELFWTSYLPSNLVDLSLGHCNLSDDDFPGAFKNLSSLRNLDLSGNLLQSLPNCIRGLTKLYTLSFSQCTRLRYLVRLPKVGERIVISGCSSLEKISYQSISYRPTRFVIGSNWKLALLQGCFKFETIDAFDDAEMIKLLCLTNWASMRIIMDTTHDALVNAAETEKTKQPIKALYENGIFSTFLPGDQVPREFIHYIDGVSISYTVPLLPNLKIRGLNVFAVYTKSDTPRYSYSARDSSLRPIMGQVDNKTSGVAWTYGPLYYGVPSDGEDVTWLSHWRFGDQLRGGDEVDFLVLPKPEILVKKCGIQVVYEQGERSWRSYTEDPFYPNVIAGEESVYGFKWDRRGTYFITHSTPGPTADYITNHFASDFNYLRRIT</sequence>
<dbReference type="SUPFAM" id="SSF52540">
    <property type="entry name" value="P-loop containing nucleoside triphosphate hydrolases"/>
    <property type="match status" value="1"/>
</dbReference>
<dbReference type="EMBL" id="JAJFAZ020000008">
    <property type="protein sequence ID" value="KAI5315328.1"/>
    <property type="molecule type" value="Genomic_DNA"/>
</dbReference>
<dbReference type="Gene3D" id="3.40.50.10140">
    <property type="entry name" value="Toll/interleukin-1 receptor homology (TIR) domain"/>
    <property type="match status" value="1"/>
</dbReference>
<dbReference type="Gene3D" id="3.40.50.300">
    <property type="entry name" value="P-loop containing nucleotide triphosphate hydrolases"/>
    <property type="match status" value="1"/>
</dbReference>
<dbReference type="GO" id="GO:0006952">
    <property type="term" value="P:defense response"/>
    <property type="evidence" value="ECO:0007669"/>
    <property type="project" value="UniProtKB-KW"/>
</dbReference>
<dbReference type="InterPro" id="IPR035897">
    <property type="entry name" value="Toll_tir_struct_dom_sf"/>
</dbReference>
<feature type="region of interest" description="Disordered" evidence="5">
    <location>
        <begin position="119"/>
        <end position="165"/>
    </location>
</feature>
<comment type="caution">
    <text evidence="7">The sequence shown here is derived from an EMBL/GenBank/DDBJ whole genome shotgun (WGS) entry which is preliminary data.</text>
</comment>
<protein>
    <recommendedName>
        <fullName evidence="6">TIR domain-containing protein</fullName>
    </recommendedName>
</protein>
<evidence type="ECO:0000313" key="8">
    <source>
        <dbReference type="Proteomes" id="UP001054821"/>
    </source>
</evidence>
<evidence type="ECO:0000259" key="6">
    <source>
        <dbReference type="PROSITE" id="PS50104"/>
    </source>
</evidence>
<dbReference type="SUPFAM" id="SSF46785">
    <property type="entry name" value="Winged helix' DNA-binding domain"/>
    <property type="match status" value="1"/>
</dbReference>
<dbReference type="GO" id="GO:0043531">
    <property type="term" value="F:ADP binding"/>
    <property type="evidence" value="ECO:0007669"/>
    <property type="project" value="InterPro"/>
</dbReference>
<keyword evidence="4" id="KW-0520">NAD</keyword>
<dbReference type="Gene3D" id="3.80.10.10">
    <property type="entry name" value="Ribonuclease Inhibitor"/>
    <property type="match status" value="2"/>
</dbReference>
<evidence type="ECO:0000313" key="7">
    <source>
        <dbReference type="EMBL" id="KAI5315328.1"/>
    </source>
</evidence>
<dbReference type="PANTHER" id="PTHR11017:SF563">
    <property type="entry name" value="TMV RESISTANCE PROTEIN N-LIKE"/>
    <property type="match status" value="1"/>
</dbReference>
<dbReference type="InterPro" id="IPR000157">
    <property type="entry name" value="TIR_dom"/>
</dbReference>
<accession>A0AAD4UZW1</accession>
<feature type="compositionally biased region" description="Polar residues" evidence="5">
    <location>
        <begin position="156"/>
        <end position="165"/>
    </location>
</feature>
<dbReference type="FunFam" id="3.40.50.10140:FF:000007">
    <property type="entry name" value="Disease resistance protein (TIR-NBS-LRR class)"/>
    <property type="match status" value="1"/>
</dbReference>
<gene>
    <name evidence="7" type="ORF">L3X38_044504</name>
</gene>
<dbReference type="Pfam" id="PF00931">
    <property type="entry name" value="NB-ARC"/>
    <property type="match status" value="1"/>
</dbReference>
<evidence type="ECO:0000256" key="4">
    <source>
        <dbReference type="ARBA" id="ARBA00023027"/>
    </source>
</evidence>
<proteinExistence type="predicted"/>
<dbReference type="PROSITE" id="PS50104">
    <property type="entry name" value="TIR"/>
    <property type="match status" value="1"/>
</dbReference>
<dbReference type="InterPro" id="IPR042197">
    <property type="entry name" value="Apaf_helical"/>
</dbReference>
<dbReference type="Pfam" id="PF23282">
    <property type="entry name" value="WHD_ROQ1"/>
    <property type="match status" value="1"/>
</dbReference>
<dbReference type="PROSITE" id="PS51450">
    <property type="entry name" value="LRR"/>
    <property type="match status" value="1"/>
</dbReference>
<dbReference type="InterPro" id="IPR001611">
    <property type="entry name" value="Leu-rich_rpt"/>
</dbReference>
<feature type="domain" description="TIR" evidence="6">
    <location>
        <begin position="167"/>
        <end position="338"/>
    </location>
</feature>
<dbReference type="SMART" id="SM00255">
    <property type="entry name" value="TIR"/>
    <property type="match status" value="1"/>
</dbReference>
<dbReference type="SUPFAM" id="SSF52200">
    <property type="entry name" value="Toll/Interleukin receptor TIR domain"/>
    <property type="match status" value="1"/>
</dbReference>
<dbReference type="PRINTS" id="PR00364">
    <property type="entry name" value="DISEASERSIST"/>
</dbReference>
<keyword evidence="2" id="KW-0677">Repeat</keyword>
<dbReference type="SUPFAM" id="SSF52058">
    <property type="entry name" value="L domain-like"/>
    <property type="match status" value="1"/>
</dbReference>
<dbReference type="InterPro" id="IPR029472">
    <property type="entry name" value="Copia-like_N"/>
</dbReference>
<name>A0AAD4UZW1_PRUDU</name>
<dbReference type="InterPro" id="IPR058192">
    <property type="entry name" value="WHD_ROQ1-like"/>
</dbReference>
<dbReference type="InterPro" id="IPR027417">
    <property type="entry name" value="P-loop_NTPase"/>
</dbReference>
<dbReference type="InterPro" id="IPR032675">
    <property type="entry name" value="LRR_dom_sf"/>
</dbReference>
<evidence type="ECO:0000256" key="5">
    <source>
        <dbReference type="SAM" id="MobiDB-lite"/>
    </source>
</evidence>
<evidence type="ECO:0000256" key="3">
    <source>
        <dbReference type="ARBA" id="ARBA00022821"/>
    </source>
</evidence>
<dbReference type="Proteomes" id="UP001054821">
    <property type="component" value="Chromosome 8"/>
</dbReference>
<keyword evidence="1" id="KW-0433">Leucine-rich repeat</keyword>